<evidence type="ECO:0000313" key="2">
    <source>
        <dbReference type="EMBL" id="GLR91039.1"/>
    </source>
</evidence>
<name>A0ABQ6BCA9_9BRAD</name>
<protein>
    <submittedName>
        <fullName evidence="2">Uncharacterized protein</fullName>
    </submittedName>
</protein>
<organism evidence="2 3">
    <name type="scientific">Bradyrhizobium iriomotense</name>
    <dbReference type="NCBI Taxonomy" id="441950"/>
    <lineage>
        <taxon>Bacteria</taxon>
        <taxon>Pseudomonadati</taxon>
        <taxon>Pseudomonadota</taxon>
        <taxon>Alphaproteobacteria</taxon>
        <taxon>Hyphomicrobiales</taxon>
        <taxon>Nitrobacteraceae</taxon>
        <taxon>Bradyrhizobium</taxon>
    </lineage>
</organism>
<comment type="caution">
    <text evidence="2">The sequence shown here is derived from an EMBL/GenBank/DDBJ whole genome shotgun (WGS) entry which is preliminary data.</text>
</comment>
<sequence>MTYVDPQSARVESRDHDRGDQDQARQTILVGELRPSWIAYLVAKSVEVNVSNKASRAVTQPNRPYISIKAYPDHLPGSDKSGVTTRILRIEFRETTEPAIQAGNLEVGEGVKKQECT</sequence>
<dbReference type="Proteomes" id="UP001156905">
    <property type="component" value="Unassembled WGS sequence"/>
</dbReference>
<proteinExistence type="predicted"/>
<feature type="region of interest" description="Disordered" evidence="1">
    <location>
        <begin position="1"/>
        <end position="23"/>
    </location>
</feature>
<feature type="compositionally biased region" description="Basic and acidic residues" evidence="1">
    <location>
        <begin position="11"/>
        <end position="23"/>
    </location>
</feature>
<reference evidence="3" key="1">
    <citation type="journal article" date="2019" name="Int. J. Syst. Evol. Microbiol.">
        <title>The Global Catalogue of Microorganisms (GCM) 10K type strain sequencing project: providing services to taxonomists for standard genome sequencing and annotation.</title>
        <authorList>
            <consortium name="The Broad Institute Genomics Platform"/>
            <consortium name="The Broad Institute Genome Sequencing Center for Infectious Disease"/>
            <person name="Wu L."/>
            <person name="Ma J."/>
        </authorList>
    </citation>
    <scope>NUCLEOTIDE SEQUENCE [LARGE SCALE GENOMIC DNA]</scope>
    <source>
        <strain evidence="3">NBRC 102520</strain>
    </source>
</reference>
<evidence type="ECO:0000313" key="3">
    <source>
        <dbReference type="Proteomes" id="UP001156905"/>
    </source>
</evidence>
<gene>
    <name evidence="2" type="ORF">GCM10007857_77550</name>
</gene>
<keyword evidence="3" id="KW-1185">Reference proteome</keyword>
<dbReference type="EMBL" id="BSOW01000041">
    <property type="protein sequence ID" value="GLR91039.1"/>
    <property type="molecule type" value="Genomic_DNA"/>
</dbReference>
<evidence type="ECO:0000256" key="1">
    <source>
        <dbReference type="SAM" id="MobiDB-lite"/>
    </source>
</evidence>
<accession>A0ABQ6BCA9</accession>